<name>F4NVL2_BATDJ</name>
<feature type="region of interest" description="Disordered" evidence="1">
    <location>
        <begin position="250"/>
        <end position="270"/>
    </location>
</feature>
<dbReference type="STRING" id="684364.F4NVL2"/>
<sequence length="582" mass="65195">MDNEDQANETCSYNYDMCTDSPPVVHNPTTFLETFMEETTMLEGYVAKASSLVYDGHMSYNGMSEPLLVSASSSVFQYTTISTEEASQTACAIPASDFTQATQLKTTTDTLTIRQPEHLEPEKTLDSFVHAQDLAAPLLESKPVAAVVSTHADPVDFIVDNSLSCNGSVLKDIPTKNFPKPAAKKKNIYRSKHKYPPNQLDSTPDLINSATNSFKQSGPAYKILTVKKRLGRTTAKKGLKAIQATDSKLSDSESITSDQKQPNKPDSASIATATKTVASKRSQGKLLQQPKVWMLGDISTCKKLKFCAESKFRNIMSSIYSKFTSPTPWVHAVYCNTKVVTTYYQEILEYSGFDVSDNNIVNSMEERLDEWTLEGLYILSDMLTVNIRCKKPILVELMLHILSNPIIVHNRVLLWAIMFRVLPKPAQKVVARPIGREKPMIKPRQKKSKQGHSSDEEEYLPESCKQLLRFKRKRTKEQLDRIDNMPRSKSYRKILVKSRPIQSPDQDKAPETLDTVILSKEENCIVSEPIMADKQLDEGIECSVFTDIHSAEQSQSCLTDPQESDSMPAPIKVGFEKTTFAT</sequence>
<evidence type="ECO:0000313" key="2">
    <source>
        <dbReference type="EMBL" id="EGF84108.1"/>
    </source>
</evidence>
<reference evidence="2 3" key="1">
    <citation type="submission" date="2009-12" db="EMBL/GenBank/DDBJ databases">
        <title>The draft genome of Batrachochytrium dendrobatidis.</title>
        <authorList>
            <consortium name="US DOE Joint Genome Institute (JGI-PGF)"/>
            <person name="Kuo A."/>
            <person name="Salamov A."/>
            <person name="Schmutz J."/>
            <person name="Lucas S."/>
            <person name="Pitluck S."/>
            <person name="Rosenblum E."/>
            <person name="Stajich J."/>
            <person name="Eisen M."/>
            <person name="Grigoriev I.V."/>
        </authorList>
    </citation>
    <scope>NUCLEOTIDE SEQUENCE [LARGE SCALE GENOMIC DNA]</scope>
    <source>
        <strain evidence="3">JAM81 / FGSC 10211</strain>
    </source>
</reference>
<dbReference type="Proteomes" id="UP000007241">
    <property type="component" value="Unassembled WGS sequence"/>
</dbReference>
<dbReference type="AlphaFoldDB" id="F4NVL2"/>
<protein>
    <submittedName>
        <fullName evidence="2">Uncharacterized protein</fullName>
    </submittedName>
</protein>
<gene>
    <name evidence="2" type="ORF">BATDEDRAFT_21853</name>
</gene>
<feature type="region of interest" description="Disordered" evidence="1">
    <location>
        <begin position="554"/>
        <end position="582"/>
    </location>
</feature>
<dbReference type="EMBL" id="GL882879">
    <property type="protein sequence ID" value="EGF84108.1"/>
    <property type="molecule type" value="Genomic_DNA"/>
</dbReference>
<proteinExistence type="predicted"/>
<evidence type="ECO:0000313" key="3">
    <source>
        <dbReference type="Proteomes" id="UP000007241"/>
    </source>
</evidence>
<dbReference type="HOGENOM" id="CLU_468488_0_0_1"/>
<feature type="compositionally biased region" description="Polar residues" evidence="1">
    <location>
        <begin position="554"/>
        <end position="565"/>
    </location>
</feature>
<organism evidence="2 3">
    <name type="scientific">Batrachochytrium dendrobatidis (strain JAM81 / FGSC 10211)</name>
    <name type="common">Frog chytrid fungus</name>
    <dbReference type="NCBI Taxonomy" id="684364"/>
    <lineage>
        <taxon>Eukaryota</taxon>
        <taxon>Fungi</taxon>
        <taxon>Fungi incertae sedis</taxon>
        <taxon>Chytridiomycota</taxon>
        <taxon>Chytridiomycota incertae sedis</taxon>
        <taxon>Chytridiomycetes</taxon>
        <taxon>Rhizophydiales</taxon>
        <taxon>Rhizophydiales incertae sedis</taxon>
        <taxon>Batrachochytrium</taxon>
    </lineage>
</organism>
<feature type="compositionally biased region" description="Basic residues" evidence="1">
    <location>
        <begin position="441"/>
        <end position="450"/>
    </location>
</feature>
<feature type="region of interest" description="Disordered" evidence="1">
    <location>
        <begin position="433"/>
        <end position="460"/>
    </location>
</feature>
<dbReference type="RefSeq" id="XP_006675398.1">
    <property type="nucleotide sequence ID" value="XM_006675335.1"/>
</dbReference>
<keyword evidence="3" id="KW-1185">Reference proteome</keyword>
<evidence type="ECO:0000256" key="1">
    <source>
        <dbReference type="SAM" id="MobiDB-lite"/>
    </source>
</evidence>
<dbReference type="OrthoDB" id="10681780at2759"/>
<dbReference type="InParanoid" id="F4NVL2"/>
<dbReference type="GeneID" id="18237768"/>
<accession>F4NVL2</accession>